<accession>A0AAD6XY72</accession>
<dbReference type="AlphaFoldDB" id="A0AAD6XY72"/>
<evidence type="ECO:0000256" key="1">
    <source>
        <dbReference type="SAM" id="MobiDB-lite"/>
    </source>
</evidence>
<evidence type="ECO:0000313" key="2">
    <source>
        <dbReference type="EMBL" id="KAJ7101227.1"/>
    </source>
</evidence>
<gene>
    <name evidence="2" type="ORF">B0H15DRAFT_943554</name>
</gene>
<name>A0AAD6XY72_9AGAR</name>
<proteinExistence type="predicted"/>
<dbReference type="EMBL" id="JARJCN010000004">
    <property type="protein sequence ID" value="KAJ7101227.1"/>
    <property type="molecule type" value="Genomic_DNA"/>
</dbReference>
<dbReference type="Proteomes" id="UP001222325">
    <property type="component" value="Unassembled WGS sequence"/>
</dbReference>
<reference evidence="2" key="1">
    <citation type="submission" date="2023-03" db="EMBL/GenBank/DDBJ databases">
        <title>Massive genome expansion in bonnet fungi (Mycena s.s.) driven by repeated elements and novel gene families across ecological guilds.</title>
        <authorList>
            <consortium name="Lawrence Berkeley National Laboratory"/>
            <person name="Harder C.B."/>
            <person name="Miyauchi S."/>
            <person name="Viragh M."/>
            <person name="Kuo A."/>
            <person name="Thoen E."/>
            <person name="Andreopoulos B."/>
            <person name="Lu D."/>
            <person name="Skrede I."/>
            <person name="Drula E."/>
            <person name="Henrissat B."/>
            <person name="Morin E."/>
            <person name="Kohler A."/>
            <person name="Barry K."/>
            <person name="LaButti K."/>
            <person name="Morin E."/>
            <person name="Salamov A."/>
            <person name="Lipzen A."/>
            <person name="Mereny Z."/>
            <person name="Hegedus B."/>
            <person name="Baldrian P."/>
            <person name="Stursova M."/>
            <person name="Weitz H."/>
            <person name="Taylor A."/>
            <person name="Grigoriev I.V."/>
            <person name="Nagy L.G."/>
            <person name="Martin F."/>
            <person name="Kauserud H."/>
        </authorList>
    </citation>
    <scope>NUCLEOTIDE SEQUENCE</scope>
    <source>
        <strain evidence="2">CBHHK173m</strain>
    </source>
</reference>
<evidence type="ECO:0000313" key="3">
    <source>
        <dbReference type="Proteomes" id="UP001222325"/>
    </source>
</evidence>
<keyword evidence="3" id="KW-1185">Reference proteome</keyword>
<sequence length="213" mass="22731">MIGALLSTHPPPPFLPLPPAPRALCAYPRLLFPAPPRLAPPRPPAAAAVAAAPARPARPVASPSLCLPLWPLPPASAAPLSAPPRLMPAPHLSATAPAGSQPRLPLHLASSPNVPAAQPLQLRLSAPSSFHTAAFSARRRCRRCRPPRAPRRFTTSLPTTRPPARPPPPPLPPLPRVPRALSLHHRSAYYAATRFRCAQRAILVPNLVTYVFL</sequence>
<feature type="compositionally biased region" description="Pro residues" evidence="1">
    <location>
        <begin position="160"/>
        <end position="174"/>
    </location>
</feature>
<feature type="region of interest" description="Disordered" evidence="1">
    <location>
        <begin position="147"/>
        <end position="174"/>
    </location>
</feature>
<comment type="caution">
    <text evidence="2">The sequence shown here is derived from an EMBL/GenBank/DDBJ whole genome shotgun (WGS) entry which is preliminary data.</text>
</comment>
<protein>
    <submittedName>
        <fullName evidence="2">Uncharacterized protein</fullName>
    </submittedName>
</protein>
<organism evidence="2 3">
    <name type="scientific">Mycena belliarum</name>
    <dbReference type="NCBI Taxonomy" id="1033014"/>
    <lineage>
        <taxon>Eukaryota</taxon>
        <taxon>Fungi</taxon>
        <taxon>Dikarya</taxon>
        <taxon>Basidiomycota</taxon>
        <taxon>Agaricomycotina</taxon>
        <taxon>Agaricomycetes</taxon>
        <taxon>Agaricomycetidae</taxon>
        <taxon>Agaricales</taxon>
        <taxon>Marasmiineae</taxon>
        <taxon>Mycenaceae</taxon>
        <taxon>Mycena</taxon>
    </lineage>
</organism>